<evidence type="ECO:0000256" key="11">
    <source>
        <dbReference type="ARBA" id="ARBA00049495"/>
    </source>
</evidence>
<reference evidence="18" key="1">
    <citation type="submission" date="2023-06" db="EMBL/GenBank/DDBJ databases">
        <title>Survivors Of The Sea: Transcriptome response of Skeletonema marinoi to long-term dormancy.</title>
        <authorList>
            <person name="Pinder M.I.M."/>
            <person name="Kourtchenko O."/>
            <person name="Robertson E.K."/>
            <person name="Larsson T."/>
            <person name="Maumus F."/>
            <person name="Osuna-Cruz C.M."/>
            <person name="Vancaester E."/>
            <person name="Stenow R."/>
            <person name="Vandepoele K."/>
            <person name="Ploug H."/>
            <person name="Bruchert V."/>
            <person name="Godhe A."/>
            <person name="Topel M."/>
        </authorList>
    </citation>
    <scope>NUCLEOTIDE SEQUENCE</scope>
    <source>
        <strain evidence="18">R05AC</strain>
    </source>
</reference>
<feature type="domain" description="RING-type" evidence="15">
    <location>
        <begin position="40"/>
        <end position="85"/>
    </location>
</feature>
<feature type="region of interest" description="Disordered" evidence="14">
    <location>
        <begin position="1"/>
        <end position="26"/>
    </location>
</feature>
<keyword evidence="18" id="KW-0436">Ligase</keyword>
<dbReference type="InterPro" id="IPR036390">
    <property type="entry name" value="WH_DNA-bd_sf"/>
</dbReference>
<evidence type="ECO:0000256" key="7">
    <source>
        <dbReference type="ARBA" id="ARBA00038567"/>
    </source>
</evidence>
<name>A0AAD8XY50_9STRA</name>
<feature type="compositionally biased region" description="Acidic residues" evidence="14">
    <location>
        <begin position="1056"/>
        <end position="1065"/>
    </location>
</feature>
<comment type="caution">
    <text evidence="18">The sequence shown here is derived from an EMBL/GenBank/DDBJ whole genome shotgun (WGS) entry which is preliminary data.</text>
</comment>
<keyword evidence="19" id="KW-1185">Reference proteome</keyword>
<dbReference type="GO" id="GO:0009062">
    <property type="term" value="P:fatty acid catabolic process"/>
    <property type="evidence" value="ECO:0007669"/>
    <property type="project" value="UniProtKB-ARBA"/>
</dbReference>
<dbReference type="Proteomes" id="UP001224775">
    <property type="component" value="Unassembled WGS sequence"/>
</dbReference>
<keyword evidence="6" id="KW-0539">Nucleus</keyword>
<dbReference type="FunFam" id="3.90.226.10:FF:000017">
    <property type="entry name" value="Propionyl-CoA carboxylase subunit beta 5"/>
    <property type="match status" value="1"/>
</dbReference>
<dbReference type="EMBL" id="JATAAI010000033">
    <property type="protein sequence ID" value="KAK1735622.1"/>
    <property type="molecule type" value="Genomic_DNA"/>
</dbReference>
<dbReference type="Gene3D" id="1.10.10.10">
    <property type="entry name" value="Winged helix-like DNA-binding domain superfamily/Winged helix DNA-binding domain"/>
    <property type="match status" value="1"/>
</dbReference>
<sequence length="1496" mass="160269">MGKKSKGQRRRNGDKNTKTQKGDVEDQLQSLYLGADRPKCNLCNEGATNGVSVPCCHSKFCLTCLNLHRPYVDLGQANEKGCPTCGNKLPPTDAMIANDTRLSNWNDADRLKYDLCAVLESNTLLAAKEGRIGFILDFIGYPGFIDRNRLEAIDAMGALNLVHAAAAFGRSDLLVVLLQYGAKVDSYTDFGATPLSSALTHVHDQCKAKHYGNRSEAVDCSTLFTLLQWGADTTILHHLAACGSLPDYDALRTYDPKLVQLLESEFGGRRCEVIGLQSRPELNGEMCLIENYYKSKNRYKAVLESTGEVFSLSPNNLKRSLQNGASYFLRYEPGGTRSPQGLRTIANDTVTRLKTDGSPNDYQTFAQIEFAMQEKVVKLCKAGDLFRTGITCKHGSYSVPDNSEIIVTNEECLVLTHKIIETFKRFFYKEMIERNLGFVLMGGRLIPRKVSRAKCVTHEMRVIHPAVHGHATTGNMVKGAGHSKIEIIIALSNLSNTFHVQLILSPKLMRRRQFHGTTTPNNEEGTQHHIIPSADEHNLLTNDPATIKRNFRTRLAQTKESAQIGGGLTRIDKQHAKGSLTARERISLLFDGNSFREVDALVTHRCSEFEMDKNVVPGDGVVVGEVYCFAQDFTVYGGSLGEAHAKKIGKIMDMAMRVGAPVIGLNDSGGARIQEGTDSLAGYADIFQRNVDCSGVIPQISVIMGPCAGGAVYSPAMTDFIFMVENTSYMFVTGPDVVKTVTNETVTKEELGGASVHAGGKSGVAHGSYPNDVDTLRAMRTLIDYLPSNNDASTLPRRPVTDDPNRSVPALDQLVPDDPNSPYDVKDVIREIVDHGSMFELQPEHAKNIVTAFARMEGQTVGVVGNNPMTLAGCLDIGASEKAARFVRFCDAFNIPIITIVDVPGFLPGTGQEHGGIIRNGAKLLFAYAEATVPKITVISRKAYGGAYDVMASKHLNGDANYAWPYAEIAVMGAKGAVEIIFRGKDVEKNTAEYTDRFANPLVAAQRGFIDDIIEPHDTRRLGPLTLTPKNRWPSELNAAADLVELGGSKVGDETPPPEEEEDSSNADNTKKGKSGSKTSGKKRGGSSDDGEKAVDTKSGEGKSDKATADGTGQVTALSIIKDQMAKGAAPLSTEIIEPVPALPEADGPLKKKAKVAGGNAEDDQMIVDEHGEKTSFPLLLHNVVTDPASDDCIHWLSCGTRFIISDKKKFAKDVLPRFYGPAKFTSFTRRLKRWSFARVPSGPFMGAYFNPNFRRGEPELAHRVRYNHPSPLSMSENERAELFRQMNGGMAPMMGGMNMGMMGMNYGMMMGGGGPMMNQNMMMMGGGGGGGMGSGSGYGKDEGKSPPGNDMAGGGGGGGGPAAGASGTNPSTLAMLMEQQERQRLAFQQQMGGGSGGSNQGSNQESTNGTNNPSGGGSGGGGGNNASFSNLLSGGQGGGGGGAQGMSGGGPGMMGQGNLNAILAQYMTQGNGNGNGSRGANQGKAEEGDKEDAQV</sequence>
<evidence type="ECO:0000259" key="16">
    <source>
        <dbReference type="PROSITE" id="PS50980"/>
    </source>
</evidence>
<evidence type="ECO:0000313" key="19">
    <source>
        <dbReference type="Proteomes" id="UP001224775"/>
    </source>
</evidence>
<dbReference type="InterPro" id="IPR001841">
    <property type="entry name" value="Znf_RING"/>
</dbReference>
<protein>
    <recommendedName>
        <fullName evidence="8">Propionyl-CoA carboxylase beta chain, mitochondrial</fullName>
        <ecNumber evidence="4">6.4.1.3</ecNumber>
    </recommendedName>
    <alternativeName>
        <fullName evidence="9">Propanoyl-CoA:carbon dioxide ligase subunit beta</fullName>
    </alternativeName>
</protein>
<feature type="region of interest" description="Disordered" evidence="14">
    <location>
        <begin position="1048"/>
        <end position="1111"/>
    </location>
</feature>
<dbReference type="InterPro" id="IPR036770">
    <property type="entry name" value="Ankyrin_rpt-contain_sf"/>
</dbReference>
<dbReference type="PROSITE" id="PS50980">
    <property type="entry name" value="COA_CT_NTER"/>
    <property type="match status" value="1"/>
</dbReference>
<dbReference type="InterPro" id="IPR013083">
    <property type="entry name" value="Znf_RING/FYVE/PHD"/>
</dbReference>
<feature type="domain" description="CoA carboxyltransferase C-terminal" evidence="17">
    <location>
        <begin position="803"/>
        <end position="1039"/>
    </location>
</feature>
<gene>
    <name evidence="18" type="ORF">QTG54_013785</name>
</gene>
<dbReference type="Gene3D" id="3.90.226.10">
    <property type="entry name" value="2-enoyl-CoA Hydratase, Chain A, domain 1"/>
    <property type="match status" value="2"/>
</dbReference>
<evidence type="ECO:0000256" key="14">
    <source>
        <dbReference type="SAM" id="MobiDB-lite"/>
    </source>
</evidence>
<feature type="compositionally biased region" description="Basic residues" evidence="14">
    <location>
        <begin position="1072"/>
        <end position="1085"/>
    </location>
</feature>
<feature type="compositionally biased region" description="Basic and acidic residues" evidence="14">
    <location>
        <begin position="1086"/>
        <end position="1108"/>
    </location>
</feature>
<dbReference type="Gene3D" id="3.30.40.10">
    <property type="entry name" value="Zinc/RING finger domain, C3HC4 (zinc finger)"/>
    <property type="match status" value="1"/>
</dbReference>
<feature type="compositionally biased region" description="Gly residues" evidence="14">
    <location>
        <begin position="1435"/>
        <end position="1456"/>
    </location>
</feature>
<evidence type="ECO:0000259" key="17">
    <source>
        <dbReference type="PROSITE" id="PS50989"/>
    </source>
</evidence>
<dbReference type="SUPFAM" id="SSF52096">
    <property type="entry name" value="ClpP/crotonase"/>
    <property type="match status" value="2"/>
</dbReference>
<keyword evidence="5" id="KW-0238">DNA-binding</keyword>
<feature type="region of interest" description="Disordered" evidence="14">
    <location>
        <begin position="1390"/>
        <end position="1496"/>
    </location>
</feature>
<dbReference type="SUPFAM" id="SSF46785">
    <property type="entry name" value="Winged helix' DNA-binding domain"/>
    <property type="match status" value="1"/>
</dbReference>
<dbReference type="FunFam" id="3.90.226.10:FF:000016">
    <property type="entry name" value="Propionyl-CoA carboxylase, beta subunit"/>
    <property type="match status" value="1"/>
</dbReference>
<comment type="subunit">
    <text evidence="7">The holoenzyme is a dodecamer composed of 6 PCCA/alpha subunits and 6 PCCB/beta subunits.</text>
</comment>
<evidence type="ECO:0000256" key="12">
    <source>
        <dbReference type="PROSITE-ProRule" id="PRU00175"/>
    </source>
</evidence>
<dbReference type="PANTHER" id="PTHR43842:SF2">
    <property type="entry name" value="PROPIONYL-COA CARBOXYLASE BETA CHAIN, MITOCHONDRIAL"/>
    <property type="match status" value="1"/>
</dbReference>
<dbReference type="SMART" id="SM00415">
    <property type="entry name" value="HSF"/>
    <property type="match status" value="1"/>
</dbReference>
<organism evidence="18 19">
    <name type="scientific">Skeletonema marinoi</name>
    <dbReference type="NCBI Taxonomy" id="267567"/>
    <lineage>
        <taxon>Eukaryota</taxon>
        <taxon>Sar</taxon>
        <taxon>Stramenopiles</taxon>
        <taxon>Ochrophyta</taxon>
        <taxon>Bacillariophyta</taxon>
        <taxon>Coscinodiscophyceae</taxon>
        <taxon>Thalassiosirophycidae</taxon>
        <taxon>Thalassiosirales</taxon>
        <taxon>Skeletonemataceae</taxon>
        <taxon>Skeletonema</taxon>
        <taxon>Skeletonema marinoi-dohrnii complex</taxon>
    </lineage>
</organism>
<evidence type="ECO:0000256" key="4">
    <source>
        <dbReference type="ARBA" id="ARBA00013050"/>
    </source>
</evidence>
<evidence type="ECO:0000256" key="9">
    <source>
        <dbReference type="ARBA" id="ARBA00042797"/>
    </source>
</evidence>
<dbReference type="Gene3D" id="1.25.40.20">
    <property type="entry name" value="Ankyrin repeat-containing domain"/>
    <property type="match status" value="1"/>
</dbReference>
<evidence type="ECO:0000259" key="15">
    <source>
        <dbReference type="PROSITE" id="PS50089"/>
    </source>
</evidence>
<feature type="compositionally biased region" description="Low complexity" evidence="14">
    <location>
        <begin position="1401"/>
        <end position="1414"/>
    </location>
</feature>
<dbReference type="InterPro" id="IPR051047">
    <property type="entry name" value="AccD/PCCB"/>
</dbReference>
<dbReference type="SMART" id="SM00184">
    <property type="entry name" value="RING"/>
    <property type="match status" value="1"/>
</dbReference>
<dbReference type="InterPro" id="IPR036388">
    <property type="entry name" value="WH-like_DNA-bd_sf"/>
</dbReference>
<keyword evidence="12" id="KW-0863">Zinc-finger</keyword>
<feature type="compositionally biased region" description="Basic and acidic residues" evidence="14">
    <location>
        <begin position="1485"/>
        <end position="1496"/>
    </location>
</feature>
<dbReference type="GO" id="GO:0043565">
    <property type="term" value="F:sequence-specific DNA binding"/>
    <property type="evidence" value="ECO:0007669"/>
    <property type="project" value="InterPro"/>
</dbReference>
<dbReference type="Pfam" id="PF01039">
    <property type="entry name" value="Carboxyl_trans"/>
    <property type="match status" value="1"/>
</dbReference>
<feature type="compositionally biased region" description="Basic residues" evidence="14">
    <location>
        <begin position="1"/>
        <end position="10"/>
    </location>
</feature>
<dbReference type="PROSITE" id="PS50089">
    <property type="entry name" value="ZF_RING_2"/>
    <property type="match status" value="1"/>
</dbReference>
<keyword evidence="12" id="KW-0479">Metal-binding</keyword>
<dbReference type="PROSITE" id="PS50989">
    <property type="entry name" value="COA_CT_CTER"/>
    <property type="match status" value="1"/>
</dbReference>
<keyword evidence="12" id="KW-0862">Zinc</keyword>
<evidence type="ECO:0000256" key="3">
    <source>
        <dbReference type="ARBA" id="ARBA00006102"/>
    </source>
</evidence>
<dbReference type="GO" id="GO:0008270">
    <property type="term" value="F:zinc ion binding"/>
    <property type="evidence" value="ECO:0007669"/>
    <property type="project" value="UniProtKB-KW"/>
</dbReference>
<feature type="compositionally biased region" description="Gly residues" evidence="14">
    <location>
        <begin position="1415"/>
        <end position="1425"/>
    </location>
</feature>
<dbReference type="EC" id="6.4.1.3" evidence="4"/>
<comment type="similarity">
    <text evidence="13">Belongs to the HSF family.</text>
</comment>
<feature type="compositionally biased region" description="Basic and acidic residues" evidence="14">
    <location>
        <begin position="11"/>
        <end position="24"/>
    </location>
</feature>
<dbReference type="InterPro" id="IPR011762">
    <property type="entry name" value="COA_CT_N"/>
</dbReference>
<evidence type="ECO:0000256" key="1">
    <source>
        <dbReference type="ARBA" id="ARBA00004123"/>
    </source>
</evidence>
<feature type="domain" description="CoA carboxyltransferase N-terminal" evidence="16">
    <location>
        <begin position="548"/>
        <end position="798"/>
    </location>
</feature>
<evidence type="ECO:0000256" key="6">
    <source>
        <dbReference type="ARBA" id="ARBA00023242"/>
    </source>
</evidence>
<dbReference type="InterPro" id="IPR029045">
    <property type="entry name" value="ClpP/crotonase-like_dom_sf"/>
</dbReference>
<evidence type="ECO:0000256" key="2">
    <source>
        <dbReference type="ARBA" id="ARBA00005060"/>
    </source>
</evidence>
<feature type="region of interest" description="Disordered" evidence="14">
    <location>
        <begin position="790"/>
        <end position="817"/>
    </location>
</feature>
<dbReference type="SUPFAM" id="SSF48403">
    <property type="entry name" value="Ankyrin repeat"/>
    <property type="match status" value="1"/>
</dbReference>
<comment type="similarity">
    <text evidence="3">Belongs to the AccD/PCCB family.</text>
</comment>
<proteinExistence type="inferred from homology"/>
<evidence type="ECO:0000256" key="8">
    <source>
        <dbReference type="ARBA" id="ARBA00041138"/>
    </source>
</evidence>
<feature type="region of interest" description="Disordered" evidence="14">
    <location>
        <begin position="1334"/>
        <end position="1371"/>
    </location>
</feature>
<comment type="subcellular location">
    <subcellularLocation>
        <location evidence="1">Nucleus</location>
    </subcellularLocation>
</comment>
<dbReference type="GO" id="GO:0004658">
    <property type="term" value="F:propionyl-CoA carboxylase activity"/>
    <property type="evidence" value="ECO:0007669"/>
    <property type="project" value="UniProtKB-EC"/>
</dbReference>
<comment type="catalytic activity">
    <reaction evidence="11">
        <text>propanoyl-CoA + hydrogencarbonate + ATP = (S)-methylmalonyl-CoA + ADP + phosphate + H(+)</text>
        <dbReference type="Rhea" id="RHEA:23720"/>
        <dbReference type="ChEBI" id="CHEBI:15378"/>
        <dbReference type="ChEBI" id="CHEBI:17544"/>
        <dbReference type="ChEBI" id="CHEBI:30616"/>
        <dbReference type="ChEBI" id="CHEBI:43474"/>
        <dbReference type="ChEBI" id="CHEBI:57327"/>
        <dbReference type="ChEBI" id="CHEBI:57392"/>
        <dbReference type="ChEBI" id="CHEBI:456216"/>
        <dbReference type="EC" id="6.4.1.3"/>
    </reaction>
    <physiologicalReaction direction="left-to-right" evidence="11">
        <dbReference type="Rhea" id="RHEA:23721"/>
    </physiologicalReaction>
</comment>
<dbReference type="InterPro" id="IPR034733">
    <property type="entry name" value="AcCoA_carboxyl_beta"/>
</dbReference>
<evidence type="ECO:0000256" key="10">
    <source>
        <dbReference type="ARBA" id="ARBA00048208"/>
    </source>
</evidence>
<evidence type="ECO:0000313" key="18">
    <source>
        <dbReference type="EMBL" id="KAK1735622.1"/>
    </source>
</evidence>
<accession>A0AAD8XY50</accession>
<dbReference type="InterPro" id="IPR000232">
    <property type="entry name" value="HSF_DNA-bd"/>
</dbReference>
<evidence type="ECO:0000256" key="13">
    <source>
        <dbReference type="RuleBase" id="RU004020"/>
    </source>
</evidence>
<dbReference type="PANTHER" id="PTHR43842">
    <property type="entry name" value="PROPIONYL-COA CARBOXYLASE BETA CHAIN"/>
    <property type="match status" value="1"/>
</dbReference>
<comment type="pathway">
    <text evidence="2">Metabolic intermediate metabolism; propanoyl-CoA degradation; succinyl-CoA from propanoyl-CoA: step 1/3.</text>
</comment>
<dbReference type="GO" id="GO:0005634">
    <property type="term" value="C:nucleus"/>
    <property type="evidence" value="ECO:0007669"/>
    <property type="project" value="UniProtKB-SubCell"/>
</dbReference>
<dbReference type="Pfam" id="PF00447">
    <property type="entry name" value="HSF_DNA-bind"/>
    <property type="match status" value="1"/>
</dbReference>
<dbReference type="InterPro" id="IPR011763">
    <property type="entry name" value="COA_CT_C"/>
</dbReference>
<comment type="catalytic activity">
    <reaction evidence="10">
        <text>butanoyl-CoA + hydrogencarbonate + ATP = (2S)-ethylmalonyl-CoA + ADP + phosphate + H(+)</text>
        <dbReference type="Rhea" id="RHEA:59520"/>
        <dbReference type="ChEBI" id="CHEBI:15378"/>
        <dbReference type="ChEBI" id="CHEBI:17544"/>
        <dbReference type="ChEBI" id="CHEBI:30616"/>
        <dbReference type="ChEBI" id="CHEBI:43474"/>
        <dbReference type="ChEBI" id="CHEBI:57371"/>
        <dbReference type="ChEBI" id="CHEBI:60909"/>
        <dbReference type="ChEBI" id="CHEBI:456216"/>
    </reaction>
    <physiologicalReaction direction="left-to-right" evidence="10">
        <dbReference type="Rhea" id="RHEA:59521"/>
    </physiologicalReaction>
</comment>
<dbReference type="GO" id="GO:0003700">
    <property type="term" value="F:DNA-binding transcription factor activity"/>
    <property type="evidence" value="ECO:0007669"/>
    <property type="project" value="InterPro"/>
</dbReference>
<dbReference type="GO" id="GO:0005739">
    <property type="term" value="C:mitochondrion"/>
    <property type="evidence" value="ECO:0007669"/>
    <property type="project" value="TreeGrafter"/>
</dbReference>
<feature type="compositionally biased region" description="Gly residues" evidence="14">
    <location>
        <begin position="1352"/>
        <end position="1363"/>
    </location>
</feature>
<evidence type="ECO:0000256" key="5">
    <source>
        <dbReference type="ARBA" id="ARBA00023125"/>
    </source>
</evidence>
<dbReference type="SUPFAM" id="SSF57850">
    <property type="entry name" value="RING/U-box"/>
    <property type="match status" value="1"/>
</dbReference>